<name>A0A1N7QRT9_9FLAO</name>
<evidence type="ECO:0000313" key="2">
    <source>
        <dbReference type="EMBL" id="SIT25479.1"/>
    </source>
</evidence>
<keyword evidence="3" id="KW-1185">Reference proteome</keyword>
<keyword evidence="1" id="KW-0472">Membrane</keyword>
<dbReference type="AlphaFoldDB" id="A0A1N7QRT9"/>
<dbReference type="Proteomes" id="UP000186744">
    <property type="component" value="Unassembled WGS sequence"/>
</dbReference>
<keyword evidence="1" id="KW-0812">Transmembrane</keyword>
<sequence length="35" mass="3728">MELIAGISTVCFVTGVIIGSVIMAVFTTNEINQKK</sequence>
<organism evidence="2 3">
    <name type="scientific">Chryseobacterium ureilyticum</name>
    <dbReference type="NCBI Taxonomy" id="373668"/>
    <lineage>
        <taxon>Bacteria</taxon>
        <taxon>Pseudomonadati</taxon>
        <taxon>Bacteroidota</taxon>
        <taxon>Flavobacteriia</taxon>
        <taxon>Flavobacteriales</taxon>
        <taxon>Weeksellaceae</taxon>
        <taxon>Chryseobacterium group</taxon>
        <taxon>Chryseobacterium</taxon>
    </lineage>
</organism>
<dbReference type="EMBL" id="FTOL01000015">
    <property type="protein sequence ID" value="SIT25479.1"/>
    <property type="molecule type" value="Genomic_DNA"/>
</dbReference>
<evidence type="ECO:0000313" key="3">
    <source>
        <dbReference type="Proteomes" id="UP000186744"/>
    </source>
</evidence>
<protein>
    <submittedName>
        <fullName evidence="2">Uncharacterized protein</fullName>
    </submittedName>
</protein>
<feature type="transmembrane region" description="Helical" evidence="1">
    <location>
        <begin position="6"/>
        <end position="26"/>
    </location>
</feature>
<reference evidence="3" key="1">
    <citation type="submission" date="2017-01" db="EMBL/GenBank/DDBJ databases">
        <authorList>
            <person name="Varghese N."/>
            <person name="Submissions S."/>
        </authorList>
    </citation>
    <scope>NUCLEOTIDE SEQUENCE [LARGE SCALE GENOMIC DNA]</scope>
    <source>
        <strain evidence="3">DSM 18017</strain>
    </source>
</reference>
<keyword evidence="1" id="KW-1133">Transmembrane helix</keyword>
<gene>
    <name evidence="2" type="ORF">SAMN05421786_11512</name>
</gene>
<proteinExistence type="predicted"/>
<accession>A0A1N7QRT9</accession>
<evidence type="ECO:0000256" key="1">
    <source>
        <dbReference type="SAM" id="Phobius"/>
    </source>
</evidence>